<dbReference type="InterPro" id="IPR036396">
    <property type="entry name" value="Cyt_P450_sf"/>
</dbReference>
<evidence type="ECO:0000256" key="7">
    <source>
        <dbReference type="ARBA" id="ARBA00023004"/>
    </source>
</evidence>
<dbReference type="Gene3D" id="1.10.630.10">
    <property type="entry name" value="Cytochrome P450"/>
    <property type="match status" value="1"/>
</dbReference>
<dbReference type="GO" id="GO:0020037">
    <property type="term" value="F:heme binding"/>
    <property type="evidence" value="ECO:0007669"/>
    <property type="project" value="InterPro"/>
</dbReference>
<evidence type="ECO:0000256" key="4">
    <source>
        <dbReference type="ARBA" id="ARBA00022617"/>
    </source>
</evidence>
<dbReference type="PROSITE" id="PS00086">
    <property type="entry name" value="CYTOCHROME_P450"/>
    <property type="match status" value="1"/>
</dbReference>
<keyword evidence="6 11" id="KW-0560">Oxidoreductase</keyword>
<evidence type="ECO:0000256" key="9">
    <source>
        <dbReference type="ARBA" id="ARBA00023136"/>
    </source>
</evidence>
<evidence type="ECO:0000256" key="8">
    <source>
        <dbReference type="ARBA" id="ARBA00023033"/>
    </source>
</evidence>
<proteinExistence type="inferred from homology"/>
<evidence type="ECO:0000256" key="10">
    <source>
        <dbReference type="PIRSR" id="PIRSR602401-1"/>
    </source>
</evidence>
<comment type="cofactor">
    <cofactor evidence="1 10">
        <name>heme</name>
        <dbReference type="ChEBI" id="CHEBI:30413"/>
    </cofactor>
</comment>
<evidence type="ECO:0000256" key="3">
    <source>
        <dbReference type="ARBA" id="ARBA00010617"/>
    </source>
</evidence>
<dbReference type="GO" id="GO:0004497">
    <property type="term" value="F:monooxygenase activity"/>
    <property type="evidence" value="ECO:0007669"/>
    <property type="project" value="UniProtKB-KW"/>
</dbReference>
<reference evidence="14" key="2">
    <citation type="submission" date="2025-04" db="UniProtKB">
        <authorList>
            <consortium name="RefSeq"/>
        </authorList>
    </citation>
    <scope>IDENTIFICATION</scope>
</reference>
<dbReference type="PANTHER" id="PTHR24279:SF120">
    <property type="entry name" value="CYTOCHROME P450"/>
    <property type="match status" value="1"/>
</dbReference>
<dbReference type="GO" id="GO:0016020">
    <property type="term" value="C:membrane"/>
    <property type="evidence" value="ECO:0007669"/>
    <property type="project" value="UniProtKB-SubCell"/>
</dbReference>
<dbReference type="PANTHER" id="PTHR24279">
    <property type="entry name" value="CYTOCHROME P450"/>
    <property type="match status" value="1"/>
</dbReference>
<dbReference type="PRINTS" id="PR00385">
    <property type="entry name" value="P450"/>
</dbReference>
<dbReference type="AlphaFoldDB" id="A0A6P4EIL1"/>
<evidence type="ECO:0000256" key="11">
    <source>
        <dbReference type="RuleBase" id="RU000461"/>
    </source>
</evidence>
<evidence type="ECO:0000313" key="14">
    <source>
        <dbReference type="RefSeq" id="XP_016974823.1"/>
    </source>
</evidence>
<keyword evidence="13" id="KW-1185">Reference proteome</keyword>
<dbReference type="OrthoDB" id="3945418at2759"/>
<gene>
    <name evidence="14" type="primary">LOC108041410</name>
    <name evidence="12" type="synonym">108041410</name>
</gene>
<dbReference type="Proteomes" id="UP001652680">
    <property type="component" value="Unassembled WGS sequence"/>
</dbReference>
<keyword evidence="5 10" id="KW-0479">Metal-binding</keyword>
<dbReference type="InterPro" id="IPR050479">
    <property type="entry name" value="CYP11_CYP27_families"/>
</dbReference>
<protein>
    <submittedName>
        <fullName evidence="14">Probable cytochrome P450 12a5, mitochondrial</fullName>
    </submittedName>
</protein>
<feature type="binding site" description="axial binding residue" evidence="10">
    <location>
        <position position="482"/>
    </location>
    <ligand>
        <name>heme</name>
        <dbReference type="ChEBI" id="CHEBI:30413"/>
    </ligand>
    <ligandPart>
        <name>Fe</name>
        <dbReference type="ChEBI" id="CHEBI:18248"/>
    </ligandPart>
</feature>
<dbReference type="EnsemblMetazoa" id="XM_017119334.2">
    <property type="protein sequence ID" value="XP_016974823.1"/>
    <property type="gene ID" value="LOC108041410"/>
</dbReference>
<evidence type="ECO:0000313" key="13">
    <source>
        <dbReference type="Proteomes" id="UP001652680"/>
    </source>
</evidence>
<keyword evidence="9" id="KW-0472">Membrane</keyword>
<keyword evidence="7 10" id="KW-0408">Iron</keyword>
<evidence type="ECO:0000256" key="2">
    <source>
        <dbReference type="ARBA" id="ARBA00004370"/>
    </source>
</evidence>
<reference evidence="12" key="3">
    <citation type="submission" date="2025-05" db="UniProtKB">
        <authorList>
            <consortium name="EnsemblMetazoa"/>
        </authorList>
    </citation>
    <scope>IDENTIFICATION</scope>
</reference>
<dbReference type="Pfam" id="PF00067">
    <property type="entry name" value="p450"/>
    <property type="match status" value="1"/>
</dbReference>
<evidence type="ECO:0000256" key="5">
    <source>
        <dbReference type="ARBA" id="ARBA00022723"/>
    </source>
</evidence>
<evidence type="ECO:0000256" key="1">
    <source>
        <dbReference type="ARBA" id="ARBA00001971"/>
    </source>
</evidence>
<keyword evidence="4 10" id="KW-0349">Heme</keyword>
<accession>A0A6P4EIL1</accession>
<comment type="subcellular location">
    <subcellularLocation>
        <location evidence="2">Membrane</location>
    </subcellularLocation>
</comment>
<dbReference type="InterPro" id="IPR001128">
    <property type="entry name" value="Cyt_P450"/>
</dbReference>
<dbReference type="PRINTS" id="PR00463">
    <property type="entry name" value="EP450I"/>
</dbReference>
<organism evidence="14">
    <name type="scientific">Drosophila rhopaloa</name>
    <name type="common">Fruit fly</name>
    <dbReference type="NCBI Taxonomy" id="1041015"/>
    <lineage>
        <taxon>Eukaryota</taxon>
        <taxon>Metazoa</taxon>
        <taxon>Ecdysozoa</taxon>
        <taxon>Arthropoda</taxon>
        <taxon>Hexapoda</taxon>
        <taxon>Insecta</taxon>
        <taxon>Pterygota</taxon>
        <taxon>Neoptera</taxon>
        <taxon>Endopterygota</taxon>
        <taxon>Diptera</taxon>
        <taxon>Brachycera</taxon>
        <taxon>Muscomorpha</taxon>
        <taxon>Ephydroidea</taxon>
        <taxon>Drosophilidae</taxon>
        <taxon>Drosophila</taxon>
        <taxon>Sophophora</taxon>
    </lineage>
</organism>
<dbReference type="GO" id="GO:0005506">
    <property type="term" value="F:iron ion binding"/>
    <property type="evidence" value="ECO:0007669"/>
    <property type="project" value="InterPro"/>
</dbReference>
<keyword evidence="8 11" id="KW-0503">Monooxygenase</keyword>
<sequence>MLKGRIGLKILQSQKAALFSASQQRWQTNVAAAETRDDPEWLQAKPFEEIPQANMLSLFAKIAMPGGKYKNMELMEMFEAMRQDYGDIFYMSGMMGSPAFVMTHNPKDFEVIFRNEGVWPYRPGSDTLRYHRTVHRKDFFEGVQGIIPSQGKSWGDFRSIVNPVLMQPKSVRVYYKKMSQANQEFVQRIKDIRDATTQEVPGDFLGTINRWTLESVSVVALDKQLGLLKDSGKDSEATKLFKFLDDFFILSADLEMKPSLWRYIKTPQLKKMLKTLDGLQSITLAYVDEAIERLEKEAKEGVVRPENEQSVLEKLLKVDKKVATVMAMDMLMAGVDTTSSTFTGLLLCLAKNPEKQQKLREEVMKVLPNKDSEFTEASMKNVPYLRACIKESQRVFPLVVGNARGLSRDSVVSGYKVPAGTFVSMIPISSLNNEEYFPKASEFLPERWLRNSSDSGGKCPVNDLKTKNPFVFMPFGFGPRMCVGKRIVEMELELGIARLLRNFNVEFNYSTKNAFRSALINLPNIPLKFKFTDLTN</sequence>
<reference evidence="13" key="1">
    <citation type="journal article" date="2021" name="Elife">
        <title>Highly contiguous assemblies of 101 drosophilid genomes.</title>
        <authorList>
            <person name="Kim B.Y."/>
            <person name="Wang J.R."/>
            <person name="Miller D.E."/>
            <person name="Barmina O."/>
            <person name="Delaney E."/>
            <person name="Thompson A."/>
            <person name="Comeault A.A."/>
            <person name="Peede D."/>
            <person name="D'Agostino E.R."/>
            <person name="Pelaez J."/>
            <person name="Aguilar J.M."/>
            <person name="Haji D."/>
            <person name="Matsunaga T."/>
            <person name="Armstrong E.E."/>
            <person name="Zych M."/>
            <person name="Ogawa Y."/>
            <person name="Stamenkovic-Radak M."/>
            <person name="Jelic M."/>
            <person name="Veselinovic M.S."/>
            <person name="Tanaskovic M."/>
            <person name="Eric P."/>
            <person name="Gao J.J."/>
            <person name="Katoh T.K."/>
            <person name="Toda M.J."/>
            <person name="Watabe H."/>
            <person name="Watada M."/>
            <person name="Davis J.S."/>
            <person name="Moyle L.C."/>
            <person name="Manoli G."/>
            <person name="Bertolini E."/>
            <person name="Kostal V."/>
            <person name="Hawley R.S."/>
            <person name="Takahashi A."/>
            <person name="Jones C.D."/>
            <person name="Price D.K."/>
            <person name="Whiteman N."/>
            <person name="Kopp A."/>
            <person name="Matute D.R."/>
            <person name="Petrov D.A."/>
        </authorList>
    </citation>
    <scope>NUCLEOTIDE SEQUENCE [LARGE SCALE GENOMIC DNA]</scope>
</reference>
<dbReference type="GeneID" id="108041410"/>
<dbReference type="InterPro" id="IPR002401">
    <property type="entry name" value="Cyt_P450_E_grp-I"/>
</dbReference>
<dbReference type="CDD" id="cd11054">
    <property type="entry name" value="CYP24A1-like"/>
    <property type="match status" value="1"/>
</dbReference>
<dbReference type="FunFam" id="1.10.630.10:FF:000006">
    <property type="entry name" value="Cytochrome P450 302a1, mitochondrial"/>
    <property type="match status" value="1"/>
</dbReference>
<name>A0A6P4EIL1_DRORH</name>
<dbReference type="SUPFAM" id="SSF48264">
    <property type="entry name" value="Cytochrome P450"/>
    <property type="match status" value="1"/>
</dbReference>
<dbReference type="RefSeq" id="XP_016974823.1">
    <property type="nucleotide sequence ID" value="XM_017119334.1"/>
</dbReference>
<dbReference type="InterPro" id="IPR017972">
    <property type="entry name" value="Cyt_P450_CS"/>
</dbReference>
<comment type="similarity">
    <text evidence="3 11">Belongs to the cytochrome P450 family.</text>
</comment>
<evidence type="ECO:0000256" key="6">
    <source>
        <dbReference type="ARBA" id="ARBA00023002"/>
    </source>
</evidence>
<dbReference type="GO" id="GO:0016705">
    <property type="term" value="F:oxidoreductase activity, acting on paired donors, with incorporation or reduction of molecular oxygen"/>
    <property type="evidence" value="ECO:0007669"/>
    <property type="project" value="InterPro"/>
</dbReference>
<evidence type="ECO:0000313" key="12">
    <source>
        <dbReference type="EnsemblMetazoa" id="XP_016974823.1"/>
    </source>
</evidence>